<dbReference type="InterPro" id="IPR001965">
    <property type="entry name" value="Znf_PHD"/>
</dbReference>
<dbReference type="AlphaFoldDB" id="A0AAD7UK72"/>
<feature type="region of interest" description="Disordered" evidence="4">
    <location>
        <begin position="296"/>
        <end position="353"/>
    </location>
</feature>
<dbReference type="InterPro" id="IPR013083">
    <property type="entry name" value="Znf_RING/FYVE/PHD"/>
</dbReference>
<feature type="region of interest" description="Disordered" evidence="4">
    <location>
        <begin position="67"/>
        <end position="92"/>
    </location>
</feature>
<dbReference type="Proteomes" id="UP001230188">
    <property type="component" value="Unassembled WGS sequence"/>
</dbReference>
<dbReference type="SUPFAM" id="SSF57903">
    <property type="entry name" value="FYVE/PHD zinc finger"/>
    <property type="match status" value="1"/>
</dbReference>
<dbReference type="SMART" id="SM00249">
    <property type="entry name" value="PHD"/>
    <property type="match status" value="2"/>
</dbReference>
<dbReference type="InterPro" id="IPR001202">
    <property type="entry name" value="WW_dom"/>
</dbReference>
<evidence type="ECO:0000256" key="1">
    <source>
        <dbReference type="ARBA" id="ARBA00022723"/>
    </source>
</evidence>
<evidence type="ECO:0000313" key="7">
    <source>
        <dbReference type="Proteomes" id="UP001230188"/>
    </source>
</evidence>
<dbReference type="PROSITE" id="PS50020">
    <property type="entry name" value="WW_DOMAIN_2"/>
    <property type="match status" value="1"/>
</dbReference>
<keyword evidence="3" id="KW-0862">Zinc</keyword>
<comment type="caution">
    <text evidence="6">The sequence shown here is derived from an EMBL/GenBank/DDBJ whole genome shotgun (WGS) entry which is preliminary data.</text>
</comment>
<keyword evidence="7" id="KW-1185">Reference proteome</keyword>
<dbReference type="Gene3D" id="3.30.40.10">
    <property type="entry name" value="Zinc/RING finger domain, C3HC4 (zinc finger)"/>
    <property type="match status" value="1"/>
</dbReference>
<feature type="compositionally biased region" description="Pro residues" evidence="4">
    <location>
        <begin position="337"/>
        <end position="347"/>
    </location>
</feature>
<keyword evidence="2" id="KW-0863">Zinc-finger</keyword>
<evidence type="ECO:0000256" key="3">
    <source>
        <dbReference type="ARBA" id="ARBA00022833"/>
    </source>
</evidence>
<accession>A0AAD7UK72</accession>
<sequence>MEGPPSNAVVEIEQSNPKREGSKSHVRYESYKRAKTVREYYELGGSKADLTHDMKRGFVTVVTDASGATVTSGEAVPEQRSEASAEAPADTVPWNDSPYVDDLCDTCGLPTITEYGDAMRNVLICETCECEAHLKCAGLTKVPKDAWNCGECVAFKARGSERPRAAGPPPKAEEHAQLGTRCVECGSPGSPDAALFFCDSVDCFGVYHLSCCIGALKPIEEKEAFDGDPESVTLEQLQRATKCPRCRLRTTDEIEQWRLLVEEEVDLVERARLHAIALGQARDLTPDLLRACLSEFATPAGPPAPAPHDPPQPNDDDPDYASSRHQTDDDGNNNANLPPPPPPPPLATPRSPNPECYKVGRGWWCKHDPATGNMFYVHEVTGQTQWETPAALDKYVT</sequence>
<feature type="domain" description="WW" evidence="5">
    <location>
        <begin position="357"/>
        <end position="391"/>
    </location>
</feature>
<feature type="compositionally biased region" description="Basic and acidic residues" evidence="4">
    <location>
        <begin position="16"/>
        <end position="27"/>
    </location>
</feature>
<evidence type="ECO:0000256" key="2">
    <source>
        <dbReference type="ARBA" id="ARBA00022771"/>
    </source>
</evidence>
<dbReference type="GO" id="GO:0008270">
    <property type="term" value="F:zinc ion binding"/>
    <property type="evidence" value="ECO:0007669"/>
    <property type="project" value="UniProtKB-KW"/>
</dbReference>
<dbReference type="EMBL" id="JAQMWT010000119">
    <property type="protein sequence ID" value="KAJ8610085.1"/>
    <property type="molecule type" value="Genomic_DNA"/>
</dbReference>
<name>A0AAD7UK72_9STRA</name>
<evidence type="ECO:0000256" key="4">
    <source>
        <dbReference type="SAM" id="MobiDB-lite"/>
    </source>
</evidence>
<feature type="region of interest" description="Disordered" evidence="4">
    <location>
        <begin position="1"/>
        <end position="27"/>
    </location>
</feature>
<dbReference type="SMART" id="SM00456">
    <property type="entry name" value="WW"/>
    <property type="match status" value="1"/>
</dbReference>
<dbReference type="InterPro" id="IPR036020">
    <property type="entry name" value="WW_dom_sf"/>
</dbReference>
<evidence type="ECO:0000259" key="5">
    <source>
        <dbReference type="PROSITE" id="PS50020"/>
    </source>
</evidence>
<dbReference type="Gene3D" id="2.20.70.10">
    <property type="match status" value="1"/>
</dbReference>
<organism evidence="6 7">
    <name type="scientific">Chrysophaeum taylorii</name>
    <dbReference type="NCBI Taxonomy" id="2483200"/>
    <lineage>
        <taxon>Eukaryota</taxon>
        <taxon>Sar</taxon>
        <taxon>Stramenopiles</taxon>
        <taxon>Ochrophyta</taxon>
        <taxon>Pelagophyceae</taxon>
        <taxon>Pelagomonadales</taxon>
        <taxon>Pelagomonadaceae</taxon>
        <taxon>Chrysophaeum</taxon>
    </lineage>
</organism>
<feature type="compositionally biased region" description="Pro residues" evidence="4">
    <location>
        <begin position="300"/>
        <end position="313"/>
    </location>
</feature>
<dbReference type="InterPro" id="IPR011011">
    <property type="entry name" value="Znf_FYVE_PHD"/>
</dbReference>
<dbReference type="PROSITE" id="PS01159">
    <property type="entry name" value="WW_DOMAIN_1"/>
    <property type="match status" value="1"/>
</dbReference>
<proteinExistence type="predicted"/>
<protein>
    <recommendedName>
        <fullName evidence="5">WW domain-containing protein</fullName>
    </recommendedName>
</protein>
<evidence type="ECO:0000313" key="6">
    <source>
        <dbReference type="EMBL" id="KAJ8610085.1"/>
    </source>
</evidence>
<gene>
    <name evidence="6" type="ORF">CTAYLR_007078</name>
</gene>
<dbReference type="SUPFAM" id="SSF51045">
    <property type="entry name" value="WW domain"/>
    <property type="match status" value="1"/>
</dbReference>
<dbReference type="CDD" id="cd00201">
    <property type="entry name" value="WW"/>
    <property type="match status" value="1"/>
</dbReference>
<reference evidence="6" key="1">
    <citation type="submission" date="2023-01" db="EMBL/GenBank/DDBJ databases">
        <title>Metagenome sequencing of chrysophaentin producing Chrysophaeum taylorii.</title>
        <authorList>
            <person name="Davison J."/>
            <person name="Bewley C."/>
        </authorList>
    </citation>
    <scope>NUCLEOTIDE SEQUENCE</scope>
    <source>
        <strain evidence="6">NIES-1699</strain>
    </source>
</reference>
<dbReference type="Pfam" id="PF00397">
    <property type="entry name" value="WW"/>
    <property type="match status" value="1"/>
</dbReference>
<keyword evidence="1" id="KW-0479">Metal-binding</keyword>